<proteinExistence type="predicted"/>
<protein>
    <recommendedName>
        <fullName evidence="3">YdhG-like domain-containing protein</fullName>
    </recommendedName>
</protein>
<organism evidence="1 2">
    <name type="scientific">Arcobacter defluvii</name>
    <dbReference type="NCBI Taxonomy" id="873191"/>
    <lineage>
        <taxon>Bacteria</taxon>
        <taxon>Pseudomonadati</taxon>
        <taxon>Campylobacterota</taxon>
        <taxon>Epsilonproteobacteria</taxon>
        <taxon>Campylobacterales</taxon>
        <taxon>Arcobacteraceae</taxon>
        <taxon>Arcobacter</taxon>
    </lineage>
</organism>
<accession>A0AAE7E7C2</accession>
<sequence>MKRTSYEKDSNGEYAELFLNVRDFIKICIGNDAKEKHCENITTLYSKEGGFCYIKVKENYIHIGWFRGRYINDKYNFLFGKGKTIRGQKVHKLDKITRDSIKYYVNETSMFLFRHNALKKL</sequence>
<dbReference type="Proteomes" id="UP000503313">
    <property type="component" value="Chromosome"/>
</dbReference>
<reference evidence="1 2" key="1">
    <citation type="submission" date="2020-05" db="EMBL/GenBank/DDBJ databases">
        <title>Complete genome sequencing of Campylobacter and Arcobacter type strains.</title>
        <authorList>
            <person name="Miller W.G."/>
            <person name="Yee E."/>
        </authorList>
    </citation>
    <scope>NUCLEOTIDE SEQUENCE [LARGE SCALE GENOMIC DNA]</scope>
    <source>
        <strain evidence="1 2">LMG 25694</strain>
    </source>
</reference>
<evidence type="ECO:0000313" key="2">
    <source>
        <dbReference type="Proteomes" id="UP000503313"/>
    </source>
</evidence>
<keyword evidence="2" id="KW-1185">Reference proteome</keyword>
<dbReference type="EMBL" id="CP053835">
    <property type="protein sequence ID" value="QKF77198.1"/>
    <property type="molecule type" value="Genomic_DNA"/>
</dbReference>
<dbReference type="RefSeq" id="WP_129011086.1">
    <property type="nucleotide sequence ID" value="NZ_CP053835.1"/>
</dbReference>
<gene>
    <name evidence="1" type="ORF">ADFLV_1165</name>
</gene>
<dbReference type="AlphaFoldDB" id="A0AAE7E7C2"/>
<evidence type="ECO:0008006" key="3">
    <source>
        <dbReference type="Google" id="ProtNLM"/>
    </source>
</evidence>
<dbReference type="KEGG" id="adz:ADFLV_1165"/>
<name>A0AAE7E7C2_9BACT</name>
<evidence type="ECO:0000313" key="1">
    <source>
        <dbReference type="EMBL" id="QKF77198.1"/>
    </source>
</evidence>